<dbReference type="InterPro" id="IPR051840">
    <property type="entry name" value="NifX/NifY_domain"/>
</dbReference>
<reference evidence="4 5" key="1">
    <citation type="submission" date="2018-12" db="EMBL/GenBank/DDBJ databases">
        <authorList>
            <person name="Sun L."/>
            <person name="Chen Z."/>
        </authorList>
    </citation>
    <scope>NUCLEOTIDE SEQUENCE [LARGE SCALE GENOMIC DNA]</scope>
    <source>
        <strain evidence="4 5">DSM 15890</strain>
    </source>
</reference>
<dbReference type="EMBL" id="RZNY01000006">
    <property type="protein sequence ID" value="RUT47024.1"/>
    <property type="molecule type" value="Genomic_DNA"/>
</dbReference>
<organism evidence="4 5">
    <name type="scientific">Paenibacillus anaericanus</name>
    <dbReference type="NCBI Taxonomy" id="170367"/>
    <lineage>
        <taxon>Bacteria</taxon>
        <taxon>Bacillati</taxon>
        <taxon>Bacillota</taxon>
        <taxon>Bacilli</taxon>
        <taxon>Bacillales</taxon>
        <taxon>Paenibacillaceae</taxon>
        <taxon>Paenibacillus</taxon>
    </lineage>
</organism>
<evidence type="ECO:0000256" key="2">
    <source>
        <dbReference type="ARBA" id="ARBA00023231"/>
    </source>
</evidence>
<sequence>MKVAFASHDGVTVNAHFGQCIQFAIFEVIKGSSVLLEIRHVSDIQGGDENGRIESRIGAIGDCTLVFIMQIGASAAARVTRRKIMPVKVPMGSSIESQLGRLQELLSGRPPLWLEKILNKENNALEEREDLNDTAR</sequence>
<dbReference type="Gene3D" id="3.30.420.130">
    <property type="entry name" value="Dinitrogenase iron-molybdenum cofactor biosynthesis domain"/>
    <property type="match status" value="1"/>
</dbReference>
<keyword evidence="2" id="KW-0535">Nitrogen fixation</keyword>
<dbReference type="InterPro" id="IPR003731">
    <property type="entry name" value="Di-Nase_FeMo-co_biosynth"/>
</dbReference>
<comment type="caution">
    <text evidence="4">The sequence shown here is derived from an EMBL/GenBank/DDBJ whole genome shotgun (WGS) entry which is preliminary data.</text>
</comment>
<comment type="similarity">
    <text evidence="1">Belongs to the NifX/NifY family.</text>
</comment>
<dbReference type="InterPro" id="IPR034169">
    <property type="entry name" value="NifX-like"/>
</dbReference>
<gene>
    <name evidence="4" type="primary">nifX</name>
    <name evidence="4" type="ORF">EJP82_10020</name>
</gene>
<dbReference type="SUPFAM" id="SSF53146">
    <property type="entry name" value="Nitrogenase accessory factor-like"/>
    <property type="match status" value="1"/>
</dbReference>
<dbReference type="GO" id="GO:0009399">
    <property type="term" value="P:nitrogen fixation"/>
    <property type="evidence" value="ECO:0007669"/>
    <property type="project" value="InterPro"/>
</dbReference>
<evidence type="ECO:0000259" key="3">
    <source>
        <dbReference type="Pfam" id="PF02579"/>
    </source>
</evidence>
<dbReference type="NCBIfam" id="TIGR02663">
    <property type="entry name" value="nifX"/>
    <property type="match status" value="1"/>
</dbReference>
<evidence type="ECO:0000256" key="1">
    <source>
        <dbReference type="ARBA" id="ARBA00010285"/>
    </source>
</evidence>
<dbReference type="CDD" id="cd00853">
    <property type="entry name" value="NifX"/>
    <property type="match status" value="1"/>
</dbReference>
<keyword evidence="5" id="KW-1185">Reference proteome</keyword>
<dbReference type="PANTHER" id="PTHR33937:SF1">
    <property type="entry name" value="IRON-MOLIBDENUM COFACTOR PROCESSING PROTEIN"/>
    <property type="match status" value="1"/>
</dbReference>
<dbReference type="AlphaFoldDB" id="A0A433YAY5"/>
<evidence type="ECO:0000313" key="5">
    <source>
        <dbReference type="Proteomes" id="UP000279446"/>
    </source>
</evidence>
<dbReference type="GO" id="GO:0051540">
    <property type="term" value="F:metal cluster binding"/>
    <property type="evidence" value="ECO:0007669"/>
    <property type="project" value="InterPro"/>
</dbReference>
<dbReference type="Proteomes" id="UP000279446">
    <property type="component" value="Unassembled WGS sequence"/>
</dbReference>
<dbReference type="InterPro" id="IPR013480">
    <property type="entry name" value="NifX"/>
</dbReference>
<dbReference type="Pfam" id="PF02579">
    <property type="entry name" value="Nitro_FeMo-Co"/>
    <property type="match status" value="1"/>
</dbReference>
<accession>A0A433YAY5</accession>
<dbReference type="OrthoDB" id="9797941at2"/>
<name>A0A433YAY5_9BACL</name>
<dbReference type="RefSeq" id="WP_127191909.1">
    <property type="nucleotide sequence ID" value="NZ_RZNY01000006.1"/>
</dbReference>
<feature type="domain" description="Dinitrogenase iron-molybdenum cofactor biosynthesis" evidence="3">
    <location>
        <begin position="10"/>
        <end position="103"/>
    </location>
</feature>
<dbReference type="PANTHER" id="PTHR33937">
    <property type="entry name" value="IRON-MOLYBDENUM PROTEIN-RELATED-RELATED"/>
    <property type="match status" value="1"/>
</dbReference>
<dbReference type="InterPro" id="IPR036105">
    <property type="entry name" value="DiNase_FeMo-co_biosyn_sf"/>
</dbReference>
<evidence type="ECO:0000313" key="4">
    <source>
        <dbReference type="EMBL" id="RUT47024.1"/>
    </source>
</evidence>
<proteinExistence type="inferred from homology"/>
<protein>
    <submittedName>
        <fullName evidence="4">Nitrogen fixation protein NifX</fullName>
    </submittedName>
</protein>